<evidence type="ECO:0000256" key="7">
    <source>
        <dbReference type="ARBA" id="ARBA00022833"/>
    </source>
</evidence>
<accession>A0A4D7JMT1</accession>
<feature type="transmembrane region" description="Helical" evidence="14">
    <location>
        <begin position="175"/>
        <end position="194"/>
    </location>
</feature>
<dbReference type="GO" id="GO:0004222">
    <property type="term" value="F:metalloendopeptidase activity"/>
    <property type="evidence" value="ECO:0007669"/>
    <property type="project" value="InterPro"/>
</dbReference>
<feature type="active site" description="Proton donor" evidence="11">
    <location>
        <position position="359"/>
    </location>
</feature>
<feature type="domain" description="CAAX prenyl protease 1 N-terminal" evidence="16">
    <location>
        <begin position="26"/>
        <end position="204"/>
    </location>
</feature>
<keyword evidence="6" id="KW-0256">Endoplasmic reticulum</keyword>
<feature type="transmembrane region" description="Helical" evidence="14">
    <location>
        <begin position="287"/>
        <end position="305"/>
    </location>
</feature>
<organism evidence="17 18">
    <name type="scientific">Mangrovivirga cuniculi</name>
    <dbReference type="NCBI Taxonomy" id="2715131"/>
    <lineage>
        <taxon>Bacteria</taxon>
        <taxon>Pseudomonadati</taxon>
        <taxon>Bacteroidota</taxon>
        <taxon>Cytophagia</taxon>
        <taxon>Cytophagales</taxon>
        <taxon>Mangrovivirgaceae</taxon>
        <taxon>Mangrovivirga</taxon>
    </lineage>
</organism>
<comment type="similarity">
    <text evidence="13">Belongs to the peptidase M48 family.</text>
</comment>
<evidence type="ECO:0000256" key="5">
    <source>
        <dbReference type="ARBA" id="ARBA00022801"/>
    </source>
</evidence>
<keyword evidence="18" id="KW-1185">Reference proteome</keyword>
<reference evidence="17 18" key="1">
    <citation type="submission" date="2018-04" db="EMBL/GenBank/DDBJ databases">
        <title>Complete genome uncultured novel isolate.</title>
        <authorList>
            <person name="Merlino G."/>
        </authorList>
    </citation>
    <scope>NUCLEOTIDE SEQUENCE [LARGE SCALE GENOMIC DNA]</scope>
    <source>
        <strain evidence="18">R1DC9</strain>
    </source>
</reference>
<evidence type="ECO:0000313" key="18">
    <source>
        <dbReference type="Proteomes" id="UP000298616"/>
    </source>
</evidence>
<name>A0A4D7JMT1_9BACT</name>
<dbReference type="Proteomes" id="UP000298616">
    <property type="component" value="Chromosome"/>
</dbReference>
<feature type="binding site" evidence="12">
    <location>
        <position position="355"/>
    </location>
    <ligand>
        <name>Zn(2+)</name>
        <dbReference type="ChEBI" id="CHEBI:29105"/>
        <note>catalytic</note>
    </ligand>
</feature>
<feature type="transmembrane region" description="Helical" evidence="14">
    <location>
        <begin position="149"/>
        <end position="169"/>
    </location>
</feature>
<dbReference type="SUPFAM" id="SSF103473">
    <property type="entry name" value="MFS general substrate transporter"/>
    <property type="match status" value="1"/>
</dbReference>
<dbReference type="Pfam" id="PF01435">
    <property type="entry name" value="Peptidase_M48"/>
    <property type="match status" value="1"/>
</dbReference>
<dbReference type="PANTHER" id="PTHR10120">
    <property type="entry name" value="CAAX PRENYL PROTEASE 1"/>
    <property type="match status" value="1"/>
</dbReference>
<keyword evidence="7 12" id="KW-0862">Zinc</keyword>
<feature type="transmembrane region" description="Helical" evidence="14">
    <location>
        <begin position="103"/>
        <end position="128"/>
    </location>
</feature>
<dbReference type="FunFam" id="3.30.2010.10:FF:000002">
    <property type="entry name" value="CAAX prenyl protease"/>
    <property type="match status" value="1"/>
</dbReference>
<dbReference type="OrthoDB" id="9781930at2"/>
<evidence type="ECO:0000256" key="11">
    <source>
        <dbReference type="PIRSR" id="PIRSR627057-1"/>
    </source>
</evidence>
<keyword evidence="5 13" id="KW-0378">Hydrolase</keyword>
<protein>
    <submittedName>
        <fullName evidence="17">Peptidase M48</fullName>
    </submittedName>
</protein>
<evidence type="ECO:0000259" key="15">
    <source>
        <dbReference type="Pfam" id="PF01435"/>
    </source>
</evidence>
<evidence type="ECO:0000256" key="12">
    <source>
        <dbReference type="PIRSR" id="PIRSR627057-2"/>
    </source>
</evidence>
<keyword evidence="9 13" id="KW-0482">Metalloprotease</keyword>
<dbReference type="Pfam" id="PF16491">
    <property type="entry name" value="Peptidase_M48_N"/>
    <property type="match status" value="1"/>
</dbReference>
<feature type="active site" evidence="11">
    <location>
        <position position="278"/>
    </location>
</feature>
<dbReference type="GO" id="GO:0046872">
    <property type="term" value="F:metal ion binding"/>
    <property type="evidence" value="ECO:0007669"/>
    <property type="project" value="UniProtKB-KW"/>
</dbReference>
<keyword evidence="3 14" id="KW-0812">Transmembrane</keyword>
<feature type="transmembrane region" description="Helical" evidence="14">
    <location>
        <begin position="6"/>
        <end position="24"/>
    </location>
</feature>
<evidence type="ECO:0000256" key="4">
    <source>
        <dbReference type="ARBA" id="ARBA00022723"/>
    </source>
</evidence>
<keyword evidence="2 13" id="KW-0645">Protease</keyword>
<evidence type="ECO:0000256" key="6">
    <source>
        <dbReference type="ARBA" id="ARBA00022824"/>
    </source>
</evidence>
<dbReference type="InterPro" id="IPR027057">
    <property type="entry name" value="CAXX_Prtase_1"/>
</dbReference>
<proteinExistence type="inferred from homology"/>
<evidence type="ECO:0000256" key="13">
    <source>
        <dbReference type="RuleBase" id="RU003983"/>
    </source>
</evidence>
<dbReference type="AlphaFoldDB" id="A0A4D7JMT1"/>
<gene>
    <name evidence="17" type="ORF">DCC35_17785</name>
</gene>
<comment type="cofactor">
    <cofactor evidence="12 13">
        <name>Zn(2+)</name>
        <dbReference type="ChEBI" id="CHEBI:29105"/>
    </cofactor>
    <text evidence="12 13">Binds 1 zinc ion per subunit.</text>
</comment>
<dbReference type="GO" id="GO:0071586">
    <property type="term" value="P:CAAX-box protein processing"/>
    <property type="evidence" value="ECO:0007669"/>
    <property type="project" value="InterPro"/>
</dbReference>
<keyword evidence="8 14" id="KW-1133">Transmembrane helix</keyword>
<evidence type="ECO:0000313" key="17">
    <source>
        <dbReference type="EMBL" id="QCK17129.1"/>
    </source>
</evidence>
<comment type="subcellular location">
    <subcellularLocation>
        <location evidence="1">Endoplasmic reticulum membrane</location>
        <topology evidence="1">Multi-pass membrane protein</topology>
    </subcellularLocation>
</comment>
<dbReference type="InterPro" id="IPR001915">
    <property type="entry name" value="Peptidase_M48"/>
</dbReference>
<dbReference type="CDD" id="cd07343">
    <property type="entry name" value="M48A_Zmpste24p_like"/>
    <property type="match status" value="1"/>
</dbReference>
<evidence type="ECO:0000256" key="1">
    <source>
        <dbReference type="ARBA" id="ARBA00004477"/>
    </source>
</evidence>
<dbReference type="Gene3D" id="3.30.2010.10">
    <property type="entry name" value="Metalloproteases ('zincins'), catalytic domain"/>
    <property type="match status" value="1"/>
</dbReference>
<feature type="binding site" evidence="12">
    <location>
        <position position="281"/>
    </location>
    <ligand>
        <name>Zn(2+)</name>
        <dbReference type="ChEBI" id="CHEBI:29105"/>
        <note>catalytic</note>
    </ligand>
</feature>
<evidence type="ECO:0000256" key="2">
    <source>
        <dbReference type="ARBA" id="ARBA00022670"/>
    </source>
</evidence>
<evidence type="ECO:0000256" key="10">
    <source>
        <dbReference type="ARBA" id="ARBA00023136"/>
    </source>
</evidence>
<dbReference type="InterPro" id="IPR036259">
    <property type="entry name" value="MFS_trans_sf"/>
</dbReference>
<feature type="transmembrane region" description="Helical" evidence="14">
    <location>
        <begin position="62"/>
        <end position="83"/>
    </location>
</feature>
<evidence type="ECO:0000256" key="14">
    <source>
        <dbReference type="SAM" id="Phobius"/>
    </source>
</evidence>
<keyword evidence="10 14" id="KW-0472">Membrane</keyword>
<keyword evidence="4 12" id="KW-0479">Metal-binding</keyword>
<evidence type="ECO:0000256" key="9">
    <source>
        <dbReference type="ARBA" id="ARBA00023049"/>
    </source>
</evidence>
<feature type="binding site" evidence="12">
    <location>
        <position position="277"/>
    </location>
    <ligand>
        <name>Zn(2+)</name>
        <dbReference type="ChEBI" id="CHEBI:29105"/>
        <note>catalytic</note>
    </ligand>
</feature>
<dbReference type="KEGG" id="fpf:DCC35_17785"/>
<feature type="domain" description="Peptidase M48" evidence="15">
    <location>
        <begin position="207"/>
        <end position="411"/>
    </location>
</feature>
<evidence type="ECO:0000259" key="16">
    <source>
        <dbReference type="Pfam" id="PF16491"/>
    </source>
</evidence>
<feature type="transmembrane region" description="Helical" evidence="14">
    <location>
        <begin position="325"/>
        <end position="350"/>
    </location>
</feature>
<dbReference type="EMBL" id="CP028923">
    <property type="protein sequence ID" value="QCK17129.1"/>
    <property type="molecule type" value="Genomic_DNA"/>
</dbReference>
<sequence length="415" mass="47226">MDPQVLLIIILALIILGFIFEKTLSYINLKHGEKPVPEDLKDVFSDDQYEKSKEYRRENYRFGWISGSFSLIITVLFIGLGGFGELNTYLESQFTLSPIVQGLVFFGILFIASDLISTPFSWYHTFVIEEKFGFNKTTQKTFWTDKIKGYLLGAILGGILLGALLYLLYELGTDFWWIFWIVITVFIIFMNMFYTTLVMPLFNKFTPLEEGDLRTSIEDYSKKVNFPLTNIFVIDGSKRSTKANAFFSGFGKNKKVVLYDTLIENHSVEELTAVFAHEVGHFKKKHIIGSLILSILQTGLMLFIMKELIFLPELSKALGADSLSIHINLITFSLLYSPISAVLGIGMNIFSRKNEFEADHYAKTTYSGGPLVTALKKLSSDNLSNLTPHPFYVWLNYSHPPLIKRIKALNANQPL</sequence>
<evidence type="ECO:0000256" key="8">
    <source>
        <dbReference type="ARBA" id="ARBA00022989"/>
    </source>
</evidence>
<evidence type="ECO:0000256" key="3">
    <source>
        <dbReference type="ARBA" id="ARBA00022692"/>
    </source>
</evidence>
<dbReference type="InterPro" id="IPR032456">
    <property type="entry name" value="Peptidase_M48_N"/>
</dbReference>